<reference evidence="5" key="2">
    <citation type="submission" date="2015-01" db="EMBL/GenBank/DDBJ databases">
        <title>Evolutionary Origins and Diversification of the Mycorrhizal Mutualists.</title>
        <authorList>
            <consortium name="DOE Joint Genome Institute"/>
            <consortium name="Mycorrhizal Genomics Consortium"/>
            <person name="Kohler A."/>
            <person name="Kuo A."/>
            <person name="Nagy L.G."/>
            <person name="Floudas D."/>
            <person name="Copeland A."/>
            <person name="Barry K.W."/>
            <person name="Cichocki N."/>
            <person name="Veneault-Fourrey C."/>
            <person name="LaButti K."/>
            <person name="Lindquist E.A."/>
            <person name="Lipzen A."/>
            <person name="Lundell T."/>
            <person name="Morin E."/>
            <person name="Murat C."/>
            <person name="Riley R."/>
            <person name="Ohm R."/>
            <person name="Sun H."/>
            <person name="Tunlid A."/>
            <person name="Henrissat B."/>
            <person name="Grigoriev I.V."/>
            <person name="Hibbett D.S."/>
            <person name="Martin F."/>
        </authorList>
    </citation>
    <scope>NUCLEOTIDE SEQUENCE [LARGE SCALE GENOMIC DNA]</scope>
    <source>
        <strain evidence="5">ATCC 200175</strain>
    </source>
</reference>
<dbReference type="PROSITE" id="PS50082">
    <property type="entry name" value="WD_REPEATS_2"/>
    <property type="match status" value="4"/>
</dbReference>
<sequence length="204" mass="22724">LLTISRHETTVYHIIYLPGGRRLVTSSRNCTVRTWNVENCEEEGMRMEHVYRVWGLAVTRDGKRILNSSRDELLRVWDAETHQPIAEWAQKADIVFIASSPDDQLVASGDVEGRVVIREMKEGDRIKHAIETSHTDRVVTISLSPDETKLASVSLDGTVRFWATDSGDPIGEPLEHEGDANPVAFSPSGEFAACGGRIGKLSIW</sequence>
<proteinExistence type="predicted"/>
<dbReference type="PROSITE" id="PS50294">
    <property type="entry name" value="WD_REPEATS_REGION"/>
    <property type="match status" value="3"/>
</dbReference>
<dbReference type="PANTHER" id="PTHR19848">
    <property type="entry name" value="WD40 REPEAT PROTEIN"/>
    <property type="match status" value="1"/>
</dbReference>
<evidence type="ECO:0008006" key="6">
    <source>
        <dbReference type="Google" id="ProtNLM"/>
    </source>
</evidence>
<evidence type="ECO:0000313" key="4">
    <source>
        <dbReference type="EMBL" id="KIJ13691.1"/>
    </source>
</evidence>
<keyword evidence="1 3" id="KW-0853">WD repeat</keyword>
<dbReference type="InterPro" id="IPR019775">
    <property type="entry name" value="WD40_repeat_CS"/>
</dbReference>
<evidence type="ECO:0000313" key="5">
    <source>
        <dbReference type="Proteomes" id="UP000053647"/>
    </source>
</evidence>
<protein>
    <recommendedName>
        <fullName evidence="6">WD40 repeat-like protein</fullName>
    </recommendedName>
</protein>
<evidence type="ECO:0000256" key="2">
    <source>
        <dbReference type="ARBA" id="ARBA00022737"/>
    </source>
</evidence>
<organism evidence="4 5">
    <name type="scientific">Paxillus involutus ATCC 200175</name>
    <dbReference type="NCBI Taxonomy" id="664439"/>
    <lineage>
        <taxon>Eukaryota</taxon>
        <taxon>Fungi</taxon>
        <taxon>Dikarya</taxon>
        <taxon>Basidiomycota</taxon>
        <taxon>Agaricomycotina</taxon>
        <taxon>Agaricomycetes</taxon>
        <taxon>Agaricomycetidae</taxon>
        <taxon>Boletales</taxon>
        <taxon>Paxilineae</taxon>
        <taxon>Paxillaceae</taxon>
        <taxon>Paxillus</taxon>
    </lineage>
</organism>
<feature type="repeat" description="WD" evidence="3">
    <location>
        <begin position="131"/>
        <end position="172"/>
    </location>
</feature>
<evidence type="ECO:0000256" key="1">
    <source>
        <dbReference type="ARBA" id="ARBA00022574"/>
    </source>
</evidence>
<dbReference type="InterPro" id="IPR001680">
    <property type="entry name" value="WD40_rpt"/>
</dbReference>
<dbReference type="Pfam" id="PF00400">
    <property type="entry name" value="WD40"/>
    <property type="match status" value="3"/>
</dbReference>
<dbReference type="Gene3D" id="2.130.10.10">
    <property type="entry name" value="YVTN repeat-like/Quinoprotein amine dehydrogenase"/>
    <property type="match status" value="2"/>
</dbReference>
<dbReference type="Proteomes" id="UP000053647">
    <property type="component" value="Unassembled WGS sequence"/>
</dbReference>
<dbReference type="PANTHER" id="PTHR19848:SF8">
    <property type="entry name" value="F-BOX AND WD REPEAT DOMAIN CONTAINING 7"/>
    <property type="match status" value="1"/>
</dbReference>
<dbReference type="InterPro" id="IPR015943">
    <property type="entry name" value="WD40/YVTN_repeat-like_dom_sf"/>
</dbReference>
<name>A0A0C9U335_PAXIN</name>
<dbReference type="AlphaFoldDB" id="A0A0C9U335"/>
<dbReference type="HOGENOM" id="CLU_000288_57_18_1"/>
<reference evidence="4 5" key="1">
    <citation type="submission" date="2014-06" db="EMBL/GenBank/DDBJ databases">
        <authorList>
            <consortium name="DOE Joint Genome Institute"/>
            <person name="Kuo A."/>
            <person name="Kohler A."/>
            <person name="Nagy L.G."/>
            <person name="Floudas D."/>
            <person name="Copeland A."/>
            <person name="Barry K.W."/>
            <person name="Cichocki N."/>
            <person name="Veneault-Fourrey C."/>
            <person name="LaButti K."/>
            <person name="Lindquist E.A."/>
            <person name="Lipzen A."/>
            <person name="Lundell T."/>
            <person name="Morin E."/>
            <person name="Murat C."/>
            <person name="Sun H."/>
            <person name="Tunlid A."/>
            <person name="Henrissat B."/>
            <person name="Grigoriev I.V."/>
            <person name="Hibbett D.S."/>
            <person name="Martin F."/>
            <person name="Nordberg H.P."/>
            <person name="Cantor M.N."/>
            <person name="Hua S.X."/>
        </authorList>
    </citation>
    <scope>NUCLEOTIDE SEQUENCE [LARGE SCALE GENOMIC DNA]</scope>
    <source>
        <strain evidence="4 5">ATCC 200175</strain>
    </source>
</reference>
<feature type="repeat" description="WD" evidence="3">
    <location>
        <begin position="4"/>
        <end position="39"/>
    </location>
</feature>
<dbReference type="InterPro" id="IPR011047">
    <property type="entry name" value="Quinoprotein_ADH-like_sf"/>
</dbReference>
<dbReference type="PROSITE" id="PS00678">
    <property type="entry name" value="WD_REPEATS_1"/>
    <property type="match status" value="1"/>
</dbReference>
<dbReference type="OrthoDB" id="538223at2759"/>
<dbReference type="EMBL" id="KN819349">
    <property type="protein sequence ID" value="KIJ13691.1"/>
    <property type="molecule type" value="Genomic_DNA"/>
</dbReference>
<keyword evidence="5" id="KW-1185">Reference proteome</keyword>
<feature type="non-terminal residue" evidence="4">
    <location>
        <position position="204"/>
    </location>
</feature>
<accession>A0A0C9U335</accession>
<dbReference type="SUPFAM" id="SSF50998">
    <property type="entry name" value="Quinoprotein alcohol dehydrogenase-like"/>
    <property type="match status" value="1"/>
</dbReference>
<feature type="non-terminal residue" evidence="4">
    <location>
        <position position="1"/>
    </location>
</feature>
<evidence type="ECO:0000256" key="3">
    <source>
        <dbReference type="PROSITE-ProRule" id="PRU00221"/>
    </source>
</evidence>
<feature type="repeat" description="WD" evidence="3">
    <location>
        <begin position="46"/>
        <end position="87"/>
    </location>
</feature>
<keyword evidence="2" id="KW-0677">Repeat</keyword>
<dbReference type="SMART" id="SM00320">
    <property type="entry name" value="WD40"/>
    <property type="match status" value="4"/>
</dbReference>
<feature type="repeat" description="WD" evidence="3">
    <location>
        <begin position="173"/>
        <end position="204"/>
    </location>
</feature>
<gene>
    <name evidence="4" type="ORF">PAXINDRAFT_47630</name>
</gene>